<sequence length="116" mass="12453">MAREAGRLLVDSGWLPEPLRLAMDGDDPAAQSADLPEFLIEDANGAADGAEVDRDVPAIAAERPVGQGGVLPCRPLFNPCPAWRNAGPISHQENRYVGISHLRPCAARHPHRAGWC</sequence>
<geneLocation type="plasmid" evidence="2">
    <name>pyee4</name>
</geneLocation>
<dbReference type="Proteomes" id="UP000272010">
    <property type="component" value="Plasmid pYEE4"/>
</dbReference>
<dbReference type="RefSeq" id="WP_199722357.1">
    <property type="nucleotide sequence ID" value="NZ_CP031082.1"/>
</dbReference>
<organism evidence="1 2">
    <name type="scientific">Paracoccus yeei</name>
    <dbReference type="NCBI Taxonomy" id="147645"/>
    <lineage>
        <taxon>Bacteria</taxon>
        <taxon>Pseudomonadati</taxon>
        <taxon>Pseudomonadota</taxon>
        <taxon>Alphaproteobacteria</taxon>
        <taxon>Rhodobacterales</taxon>
        <taxon>Paracoccaceae</taxon>
        <taxon>Paracoccus</taxon>
    </lineage>
</organism>
<evidence type="ECO:0000313" key="1">
    <source>
        <dbReference type="EMBL" id="AYF04099.1"/>
    </source>
</evidence>
<gene>
    <name evidence="1" type="ORF">PY32053_04604</name>
</gene>
<proteinExistence type="predicted"/>
<dbReference type="EMBL" id="CP031082">
    <property type="protein sequence ID" value="AYF04099.1"/>
    <property type="molecule type" value="Genomic_DNA"/>
</dbReference>
<reference evidence="2" key="1">
    <citation type="submission" date="2018-07" db="EMBL/GenBank/DDBJ databases">
        <title>Genome Structure of the Opportunistic Pathogen Paracoccus yeei (Alphaproteobacteria) and Identification of Putative Virulence Factors.</title>
        <authorList>
            <person name="Lasek R."/>
            <person name="Szuplewska M."/>
            <person name="Mitura M."/>
            <person name="Decewicz P."/>
            <person name="Chmielowska C."/>
            <person name="Pawlot A."/>
            <person name="Sentkowska D."/>
            <person name="Czarnecki J."/>
            <person name="Bartosik D."/>
        </authorList>
    </citation>
    <scope>NUCLEOTIDE SEQUENCE [LARGE SCALE GENOMIC DNA]</scope>
    <source>
        <strain evidence="2">CCUG 32053</strain>
        <plasmid evidence="2">pyee4</plasmid>
    </source>
</reference>
<evidence type="ECO:0000313" key="2">
    <source>
        <dbReference type="Proteomes" id="UP000272010"/>
    </source>
</evidence>
<protein>
    <submittedName>
        <fullName evidence="1">Uncharacterized protein</fullName>
    </submittedName>
</protein>
<keyword evidence="1" id="KW-0614">Plasmid</keyword>
<dbReference type="AlphaFoldDB" id="A0A386UV29"/>
<accession>A0A386UV29</accession>
<name>A0A386UV29_9RHOB</name>